<reference evidence="2 3" key="1">
    <citation type="submission" date="2024-09" db="EMBL/GenBank/DDBJ databases">
        <title>Rethinking Asexuality: The Enigmatic Case of Functional Sexual Genes in Lepraria (Stereocaulaceae).</title>
        <authorList>
            <person name="Doellman M."/>
            <person name="Sun Y."/>
            <person name="Barcenas-Pena A."/>
            <person name="Lumbsch H.T."/>
            <person name="Grewe F."/>
        </authorList>
    </citation>
    <scope>NUCLEOTIDE SEQUENCE [LARGE SCALE GENOMIC DNA]</scope>
    <source>
        <strain evidence="2 3">Grewe 0041</strain>
    </source>
</reference>
<protein>
    <recommendedName>
        <fullName evidence="4">Transposase</fullName>
    </recommendedName>
</protein>
<dbReference type="EMBL" id="JBHFEH010000010">
    <property type="protein sequence ID" value="KAL2055847.1"/>
    <property type="molecule type" value="Genomic_DNA"/>
</dbReference>
<name>A0ABR4BEK4_9LECA</name>
<gene>
    <name evidence="2" type="ORF">ABVK25_004091</name>
</gene>
<evidence type="ECO:0000313" key="3">
    <source>
        <dbReference type="Proteomes" id="UP001590951"/>
    </source>
</evidence>
<proteinExistence type="predicted"/>
<evidence type="ECO:0000256" key="1">
    <source>
        <dbReference type="SAM" id="MobiDB-lite"/>
    </source>
</evidence>
<organism evidence="2 3">
    <name type="scientific">Lepraria finkii</name>
    <dbReference type="NCBI Taxonomy" id="1340010"/>
    <lineage>
        <taxon>Eukaryota</taxon>
        <taxon>Fungi</taxon>
        <taxon>Dikarya</taxon>
        <taxon>Ascomycota</taxon>
        <taxon>Pezizomycotina</taxon>
        <taxon>Lecanoromycetes</taxon>
        <taxon>OSLEUM clade</taxon>
        <taxon>Lecanoromycetidae</taxon>
        <taxon>Lecanorales</taxon>
        <taxon>Lecanorineae</taxon>
        <taxon>Stereocaulaceae</taxon>
        <taxon>Lepraria</taxon>
    </lineage>
</organism>
<accession>A0ABR4BEK4</accession>
<comment type="caution">
    <text evidence="2">The sequence shown here is derived from an EMBL/GenBank/DDBJ whole genome shotgun (WGS) entry which is preliminary data.</text>
</comment>
<keyword evidence="3" id="KW-1185">Reference proteome</keyword>
<evidence type="ECO:0008006" key="4">
    <source>
        <dbReference type="Google" id="ProtNLM"/>
    </source>
</evidence>
<evidence type="ECO:0000313" key="2">
    <source>
        <dbReference type="EMBL" id="KAL2055847.1"/>
    </source>
</evidence>
<sequence length="88" mass="10322">MNQQGSNDPFKPKERADVDRRVSDTAQQRPRKFPDGKKLRKKNSQGAFTWDVTVVSARYDNIGHTWWYTLKDWQKKDIDGQTPEKQLG</sequence>
<dbReference type="Proteomes" id="UP001590951">
    <property type="component" value="Unassembled WGS sequence"/>
</dbReference>
<feature type="compositionally biased region" description="Basic and acidic residues" evidence="1">
    <location>
        <begin position="10"/>
        <end position="23"/>
    </location>
</feature>
<feature type="region of interest" description="Disordered" evidence="1">
    <location>
        <begin position="1"/>
        <end position="44"/>
    </location>
</feature>